<accession>A0ACB9ERY9</accession>
<name>A0ACB9ERY9_9ASTR</name>
<comment type="caution">
    <text evidence="1">The sequence shown here is derived from an EMBL/GenBank/DDBJ whole genome shotgun (WGS) entry which is preliminary data.</text>
</comment>
<reference evidence="1 2" key="2">
    <citation type="journal article" date="2022" name="Mol. Ecol. Resour.">
        <title>The genomes of chicory, endive, great burdock and yacon provide insights into Asteraceae paleo-polyploidization history and plant inulin production.</title>
        <authorList>
            <person name="Fan W."/>
            <person name="Wang S."/>
            <person name="Wang H."/>
            <person name="Wang A."/>
            <person name="Jiang F."/>
            <person name="Liu H."/>
            <person name="Zhao H."/>
            <person name="Xu D."/>
            <person name="Zhang Y."/>
        </authorList>
    </citation>
    <scope>NUCLEOTIDE SEQUENCE [LARGE SCALE GENOMIC DNA]</scope>
    <source>
        <strain evidence="2">cv. Yunnan</strain>
        <tissue evidence="1">Leaves</tissue>
    </source>
</reference>
<dbReference type="Proteomes" id="UP001056120">
    <property type="component" value="Linkage Group LG17"/>
</dbReference>
<protein>
    <submittedName>
        <fullName evidence="1">Uncharacterized protein</fullName>
    </submittedName>
</protein>
<reference evidence="2" key="1">
    <citation type="journal article" date="2022" name="Mol. Ecol. Resour.">
        <title>The genomes of chicory, endive, great burdock and yacon provide insights into Asteraceae palaeo-polyploidization history and plant inulin production.</title>
        <authorList>
            <person name="Fan W."/>
            <person name="Wang S."/>
            <person name="Wang H."/>
            <person name="Wang A."/>
            <person name="Jiang F."/>
            <person name="Liu H."/>
            <person name="Zhao H."/>
            <person name="Xu D."/>
            <person name="Zhang Y."/>
        </authorList>
    </citation>
    <scope>NUCLEOTIDE SEQUENCE [LARGE SCALE GENOMIC DNA]</scope>
    <source>
        <strain evidence="2">cv. Yunnan</strain>
    </source>
</reference>
<proteinExistence type="predicted"/>
<evidence type="ECO:0000313" key="1">
    <source>
        <dbReference type="EMBL" id="KAI3761597.1"/>
    </source>
</evidence>
<organism evidence="1 2">
    <name type="scientific">Smallanthus sonchifolius</name>
    <dbReference type="NCBI Taxonomy" id="185202"/>
    <lineage>
        <taxon>Eukaryota</taxon>
        <taxon>Viridiplantae</taxon>
        <taxon>Streptophyta</taxon>
        <taxon>Embryophyta</taxon>
        <taxon>Tracheophyta</taxon>
        <taxon>Spermatophyta</taxon>
        <taxon>Magnoliopsida</taxon>
        <taxon>eudicotyledons</taxon>
        <taxon>Gunneridae</taxon>
        <taxon>Pentapetalae</taxon>
        <taxon>asterids</taxon>
        <taxon>campanulids</taxon>
        <taxon>Asterales</taxon>
        <taxon>Asteraceae</taxon>
        <taxon>Asteroideae</taxon>
        <taxon>Heliantheae alliance</taxon>
        <taxon>Millerieae</taxon>
        <taxon>Smallanthus</taxon>
    </lineage>
</organism>
<dbReference type="EMBL" id="CM042034">
    <property type="protein sequence ID" value="KAI3761597.1"/>
    <property type="molecule type" value="Genomic_DNA"/>
</dbReference>
<keyword evidence="2" id="KW-1185">Reference proteome</keyword>
<sequence>MATGIFFREVELPEQKSYGDGLLFPVVLSPTTNTNITEAITADKQWLESLLQKNGVILFRGFPVTSPSDFNNVVEAFGFPELVYAGGRAPRTKVVGRIYTANESPLDKQIPFHHEMAYIPDFPSKLFFFCEEEPERGGETPLVLSHVIYEKMKAKHPEFIAQLEEHGLTYKKVTSGEDRPSSFRGRSWKSAYMTDDKNVAEKRAAEQETKLEWMGNAVKMTTGPLPAIRFDKESQRKTWFNNLVLSKTGPMNDDIDGNDTYVELGNGDLVPDHPVKDCLKIMEQECVAIPWKKGDVMLVNNLMVLHGRRPLLKPPRRILASLCK</sequence>
<evidence type="ECO:0000313" key="2">
    <source>
        <dbReference type="Proteomes" id="UP001056120"/>
    </source>
</evidence>
<gene>
    <name evidence="1" type="ORF">L1987_52017</name>
</gene>